<name>A0A8S9KWZ5_BRACR</name>
<sequence>MRTCGTAAFLLRYRVPIRSTLVHVLQQLHQIDRPRRWHRRVHSFCKGRAVVALGRLMSSMLLALEPIAWRCKLACLHPS</sequence>
<evidence type="ECO:0000313" key="1">
    <source>
        <dbReference type="EMBL" id="KAF2597656.1"/>
    </source>
</evidence>
<gene>
    <name evidence="1" type="ORF">F2Q68_00011088</name>
</gene>
<evidence type="ECO:0000313" key="2">
    <source>
        <dbReference type="Proteomes" id="UP000712281"/>
    </source>
</evidence>
<dbReference type="Proteomes" id="UP000712281">
    <property type="component" value="Unassembled WGS sequence"/>
</dbReference>
<proteinExistence type="predicted"/>
<protein>
    <submittedName>
        <fullName evidence="1">Uncharacterized protein</fullName>
    </submittedName>
</protein>
<reference evidence="1" key="1">
    <citation type="submission" date="2019-12" db="EMBL/GenBank/DDBJ databases">
        <title>Genome sequencing and annotation of Brassica cretica.</title>
        <authorList>
            <person name="Studholme D.J."/>
            <person name="Sarris P.F."/>
        </authorList>
    </citation>
    <scope>NUCLEOTIDE SEQUENCE</scope>
    <source>
        <strain evidence="1">PFS-001/15</strain>
        <tissue evidence="1">Leaf</tissue>
    </source>
</reference>
<organism evidence="1 2">
    <name type="scientific">Brassica cretica</name>
    <name type="common">Mustard</name>
    <dbReference type="NCBI Taxonomy" id="69181"/>
    <lineage>
        <taxon>Eukaryota</taxon>
        <taxon>Viridiplantae</taxon>
        <taxon>Streptophyta</taxon>
        <taxon>Embryophyta</taxon>
        <taxon>Tracheophyta</taxon>
        <taxon>Spermatophyta</taxon>
        <taxon>Magnoliopsida</taxon>
        <taxon>eudicotyledons</taxon>
        <taxon>Gunneridae</taxon>
        <taxon>Pentapetalae</taxon>
        <taxon>rosids</taxon>
        <taxon>malvids</taxon>
        <taxon>Brassicales</taxon>
        <taxon>Brassicaceae</taxon>
        <taxon>Brassiceae</taxon>
        <taxon>Brassica</taxon>
    </lineage>
</organism>
<comment type="caution">
    <text evidence="1">The sequence shown here is derived from an EMBL/GenBank/DDBJ whole genome shotgun (WGS) entry which is preliminary data.</text>
</comment>
<dbReference type="AlphaFoldDB" id="A0A8S9KWZ5"/>
<dbReference type="EMBL" id="QGKW02000717">
    <property type="protein sequence ID" value="KAF2597656.1"/>
    <property type="molecule type" value="Genomic_DNA"/>
</dbReference>
<accession>A0A8S9KWZ5</accession>